<evidence type="ECO:0000256" key="2">
    <source>
        <dbReference type="ARBA" id="ARBA00042242"/>
    </source>
</evidence>
<accession>A0A645A772</accession>
<dbReference type="InterPro" id="IPR020560">
    <property type="entry name" value="PRibGlycinamide_synth_C-dom"/>
</dbReference>
<evidence type="ECO:0000256" key="1">
    <source>
        <dbReference type="ARBA" id="ARBA00038345"/>
    </source>
</evidence>
<dbReference type="InterPro" id="IPR037123">
    <property type="entry name" value="PRibGlycinamide_synth_C_sf"/>
</dbReference>
<evidence type="ECO:0000256" key="3">
    <source>
        <dbReference type="ARBA" id="ARBA00042864"/>
    </source>
</evidence>
<sequence length="146" mass="15885">MNCGGDPYVIEYNVRMGDPETEAVMPRIKSDLLSHLIAMENGVLSNEILEIDSQTAVTLVMVSEGYPGDYKKGIPVDLSKLTGDTLLFHSGTKEKDGKLVTSGGRVLALTHVGTCINECREKLYKTVANIGFDGCSYRKDLGLDLN</sequence>
<proteinExistence type="inferred from homology"/>
<comment type="similarity">
    <text evidence="1">Belongs to the GARS family.</text>
</comment>
<dbReference type="Gene3D" id="3.30.470.20">
    <property type="entry name" value="ATP-grasp fold, B domain"/>
    <property type="match status" value="1"/>
</dbReference>
<organism evidence="5">
    <name type="scientific">bioreactor metagenome</name>
    <dbReference type="NCBI Taxonomy" id="1076179"/>
    <lineage>
        <taxon>unclassified sequences</taxon>
        <taxon>metagenomes</taxon>
        <taxon>ecological metagenomes</taxon>
    </lineage>
</organism>
<dbReference type="SUPFAM" id="SSF51246">
    <property type="entry name" value="Rudiment single hybrid motif"/>
    <property type="match status" value="1"/>
</dbReference>
<name>A0A645A772_9ZZZZ</name>
<protein>
    <recommendedName>
        <fullName evidence="2">Glycinamide ribonucleotide synthetase</fullName>
    </recommendedName>
    <alternativeName>
        <fullName evidence="3">Phosphoribosylglycinamide synthetase</fullName>
    </alternativeName>
</protein>
<evidence type="ECO:0000313" key="5">
    <source>
        <dbReference type="EMBL" id="MPM48907.1"/>
    </source>
</evidence>
<dbReference type="SUPFAM" id="SSF56059">
    <property type="entry name" value="Glutathione synthetase ATP-binding domain-like"/>
    <property type="match status" value="1"/>
</dbReference>
<dbReference type="AlphaFoldDB" id="A0A645A772"/>
<dbReference type="Pfam" id="PF02843">
    <property type="entry name" value="GARS_C"/>
    <property type="match status" value="1"/>
</dbReference>
<dbReference type="GO" id="GO:0004637">
    <property type="term" value="F:phosphoribosylamine-glycine ligase activity"/>
    <property type="evidence" value="ECO:0007669"/>
    <property type="project" value="InterPro"/>
</dbReference>
<dbReference type="GO" id="GO:0009113">
    <property type="term" value="P:purine nucleobase biosynthetic process"/>
    <property type="evidence" value="ECO:0007669"/>
    <property type="project" value="InterPro"/>
</dbReference>
<dbReference type="SMART" id="SM01210">
    <property type="entry name" value="GARS_C"/>
    <property type="match status" value="1"/>
</dbReference>
<dbReference type="PANTHER" id="PTHR43472:SF1">
    <property type="entry name" value="PHOSPHORIBOSYLAMINE--GLYCINE LIGASE, CHLOROPLASTIC"/>
    <property type="match status" value="1"/>
</dbReference>
<dbReference type="InterPro" id="IPR000115">
    <property type="entry name" value="PRibGlycinamide_synth"/>
</dbReference>
<dbReference type="InterPro" id="IPR011054">
    <property type="entry name" value="Rudment_hybrid_motif"/>
</dbReference>
<feature type="domain" description="Phosphoribosylglycinamide synthetase C-domain" evidence="4">
    <location>
        <begin position="55"/>
        <end position="146"/>
    </location>
</feature>
<dbReference type="EMBL" id="VSSQ01012303">
    <property type="protein sequence ID" value="MPM48907.1"/>
    <property type="molecule type" value="Genomic_DNA"/>
</dbReference>
<reference evidence="5" key="1">
    <citation type="submission" date="2019-08" db="EMBL/GenBank/DDBJ databases">
        <authorList>
            <person name="Kucharzyk K."/>
            <person name="Murdoch R.W."/>
            <person name="Higgins S."/>
            <person name="Loffler F."/>
        </authorList>
    </citation>
    <scope>NUCLEOTIDE SEQUENCE</scope>
</reference>
<evidence type="ECO:0000259" key="4">
    <source>
        <dbReference type="SMART" id="SM01210"/>
    </source>
</evidence>
<keyword evidence="5" id="KW-0436">Ligase</keyword>
<comment type="caution">
    <text evidence="5">The sequence shown here is derived from an EMBL/GenBank/DDBJ whole genome shotgun (WGS) entry which is preliminary data.</text>
</comment>
<dbReference type="Gene3D" id="3.90.600.10">
    <property type="entry name" value="Phosphoribosylglycinamide synthetase, C-terminal domain"/>
    <property type="match status" value="1"/>
</dbReference>
<gene>
    <name evidence="5" type="primary">purD_27</name>
    <name evidence="5" type="ORF">SDC9_95634</name>
</gene>
<dbReference type="PANTHER" id="PTHR43472">
    <property type="entry name" value="PHOSPHORIBOSYLAMINE--GLYCINE LIGASE"/>
    <property type="match status" value="1"/>
</dbReference>